<gene>
    <name evidence="1" type="ORF">D9C73_017945</name>
    <name evidence="2" type="ORF">D9C73_017973</name>
</gene>
<dbReference type="AlphaFoldDB" id="A0A4U5V8V7"/>
<protein>
    <submittedName>
        <fullName evidence="2">Uncharacterized protein</fullName>
    </submittedName>
</protein>
<name>A0A4U5V8V7_COLLU</name>
<organism evidence="2 3">
    <name type="scientific">Collichthys lucidus</name>
    <name type="common">Big head croaker</name>
    <name type="synonym">Sciaena lucida</name>
    <dbReference type="NCBI Taxonomy" id="240159"/>
    <lineage>
        <taxon>Eukaryota</taxon>
        <taxon>Metazoa</taxon>
        <taxon>Chordata</taxon>
        <taxon>Craniata</taxon>
        <taxon>Vertebrata</taxon>
        <taxon>Euteleostomi</taxon>
        <taxon>Actinopterygii</taxon>
        <taxon>Neopterygii</taxon>
        <taxon>Teleostei</taxon>
        <taxon>Neoteleostei</taxon>
        <taxon>Acanthomorphata</taxon>
        <taxon>Eupercaria</taxon>
        <taxon>Sciaenidae</taxon>
        <taxon>Collichthys</taxon>
    </lineage>
</organism>
<evidence type="ECO:0000313" key="2">
    <source>
        <dbReference type="EMBL" id="TKS83860.1"/>
    </source>
</evidence>
<reference evidence="2 3" key="1">
    <citation type="submission" date="2019-01" db="EMBL/GenBank/DDBJ databases">
        <title>Genome Assembly of Collichthys lucidus.</title>
        <authorList>
            <person name="Cai M."/>
            <person name="Xiao S."/>
        </authorList>
    </citation>
    <scope>NUCLEOTIDE SEQUENCE [LARGE SCALE GENOMIC DNA]</scope>
    <source>
        <strain evidence="2">JT15FE1705JMU</strain>
        <tissue evidence="2">Muscle</tissue>
    </source>
</reference>
<dbReference type="EMBL" id="CM014092">
    <property type="protein sequence ID" value="TKS83832.1"/>
    <property type="molecule type" value="Genomic_DNA"/>
</dbReference>
<evidence type="ECO:0000313" key="3">
    <source>
        <dbReference type="Proteomes" id="UP000298787"/>
    </source>
</evidence>
<proteinExistence type="predicted"/>
<sequence length="104" mass="11286">MPATATAAAAHIMGTSDVPLSPPITELSICPASLALPAHCVDAPGDRERAPPSCRYPLVIPLHRHLLLFYRVRLPQVRSESYLLVCAGGGELLAWQRHCYTELS</sequence>
<keyword evidence="3" id="KW-1185">Reference proteome</keyword>
<evidence type="ECO:0000313" key="1">
    <source>
        <dbReference type="EMBL" id="TKS83832.1"/>
    </source>
</evidence>
<accession>A0A4U5V8V7</accession>
<dbReference type="Proteomes" id="UP000298787">
    <property type="component" value="Chromosome 15"/>
</dbReference>
<dbReference type="EMBL" id="CM014092">
    <property type="protein sequence ID" value="TKS83860.1"/>
    <property type="molecule type" value="Genomic_DNA"/>
</dbReference>